<organism evidence="2 3">
    <name type="scientific">Lentzea miocenica</name>
    <dbReference type="NCBI Taxonomy" id="3095431"/>
    <lineage>
        <taxon>Bacteria</taxon>
        <taxon>Bacillati</taxon>
        <taxon>Actinomycetota</taxon>
        <taxon>Actinomycetes</taxon>
        <taxon>Pseudonocardiales</taxon>
        <taxon>Pseudonocardiaceae</taxon>
        <taxon>Lentzea</taxon>
    </lineage>
</organism>
<keyword evidence="1" id="KW-0472">Membrane</keyword>
<evidence type="ECO:0000256" key="1">
    <source>
        <dbReference type="SAM" id="Phobius"/>
    </source>
</evidence>
<protein>
    <submittedName>
        <fullName evidence="2">Uncharacterized protein</fullName>
    </submittedName>
</protein>
<reference evidence="2 3" key="1">
    <citation type="submission" date="2023-11" db="EMBL/GenBank/DDBJ databases">
        <title>Lentzea sokolovensis, sp. nov., Lentzea kristufkii, sp. nov., and Lentzea miocenensis, sp. nov., rare actinobacteria from Sokolov Coal Basin, Miocene lacustrine sediment, Czech Republic.</title>
        <authorList>
            <person name="Lara A."/>
            <person name="Kotroba L."/>
            <person name="Nouioui I."/>
            <person name="Neumann-Schaal M."/>
            <person name="Mast Y."/>
            <person name="Chronakova A."/>
        </authorList>
    </citation>
    <scope>NUCLEOTIDE SEQUENCE [LARGE SCALE GENOMIC DNA]</scope>
    <source>
        <strain evidence="2 3">BCCO 10_0856</strain>
    </source>
</reference>
<sequence>MGLHITYEFAVIGVGSSHMATFEALIGLFYYLNKNPQISHLIAVDCSRLTRHGEVFAMITAMLNELEVELTTRTDIIRLVDESTNKEA</sequence>
<dbReference type="Proteomes" id="UP001285521">
    <property type="component" value="Unassembled WGS sequence"/>
</dbReference>
<dbReference type="EMBL" id="JAXAVW010000069">
    <property type="protein sequence ID" value="MDX8037480.1"/>
    <property type="molecule type" value="Genomic_DNA"/>
</dbReference>
<evidence type="ECO:0000313" key="2">
    <source>
        <dbReference type="EMBL" id="MDX8037480.1"/>
    </source>
</evidence>
<evidence type="ECO:0000313" key="3">
    <source>
        <dbReference type="Proteomes" id="UP001285521"/>
    </source>
</evidence>
<keyword evidence="1" id="KW-0812">Transmembrane</keyword>
<comment type="caution">
    <text evidence="2">The sequence shown here is derived from an EMBL/GenBank/DDBJ whole genome shotgun (WGS) entry which is preliminary data.</text>
</comment>
<keyword evidence="1" id="KW-1133">Transmembrane helix</keyword>
<gene>
    <name evidence="2" type="ORF">SK803_45410</name>
</gene>
<proteinExistence type="predicted"/>
<name>A0ABU4THE0_9PSEU</name>
<keyword evidence="3" id="KW-1185">Reference proteome</keyword>
<feature type="transmembrane region" description="Helical" evidence="1">
    <location>
        <begin position="12"/>
        <end position="32"/>
    </location>
</feature>
<accession>A0ABU4THE0</accession>
<dbReference type="RefSeq" id="WP_319972472.1">
    <property type="nucleotide sequence ID" value="NZ_JAXAVW010000069.1"/>
</dbReference>